<keyword evidence="1" id="KW-0547">Nucleotide-binding</keyword>
<evidence type="ECO:0000313" key="5">
    <source>
        <dbReference type="EMBL" id="KAF2319071.1"/>
    </source>
</evidence>
<dbReference type="EMBL" id="JAAGAX010000003">
    <property type="protein sequence ID" value="KAF2319071.1"/>
    <property type="molecule type" value="Genomic_DNA"/>
</dbReference>
<dbReference type="InterPro" id="IPR057135">
    <property type="entry name" value="At4g27190-like_LRR"/>
</dbReference>
<dbReference type="GO" id="GO:0006952">
    <property type="term" value="P:defense response"/>
    <property type="evidence" value="ECO:0007669"/>
    <property type="project" value="UniProtKB-KW"/>
</dbReference>
<organism evidence="5 6">
    <name type="scientific">Hevea brasiliensis</name>
    <name type="common">Para rubber tree</name>
    <name type="synonym">Siphonia brasiliensis</name>
    <dbReference type="NCBI Taxonomy" id="3981"/>
    <lineage>
        <taxon>Eukaryota</taxon>
        <taxon>Viridiplantae</taxon>
        <taxon>Streptophyta</taxon>
        <taxon>Embryophyta</taxon>
        <taxon>Tracheophyta</taxon>
        <taxon>Spermatophyta</taxon>
        <taxon>Magnoliopsida</taxon>
        <taxon>eudicotyledons</taxon>
        <taxon>Gunneridae</taxon>
        <taxon>Pentapetalae</taxon>
        <taxon>rosids</taxon>
        <taxon>fabids</taxon>
        <taxon>Malpighiales</taxon>
        <taxon>Euphorbiaceae</taxon>
        <taxon>Crotonoideae</taxon>
        <taxon>Micrandreae</taxon>
        <taxon>Hevea</taxon>
    </lineage>
</organism>
<feature type="domain" description="Disease resistance protein At4g27190-like leucine-rich repeats" evidence="4">
    <location>
        <begin position="179"/>
        <end position="320"/>
    </location>
</feature>
<proteinExistence type="predicted"/>
<evidence type="ECO:0000256" key="3">
    <source>
        <dbReference type="SAM" id="Phobius"/>
    </source>
</evidence>
<keyword evidence="3" id="KW-0472">Membrane</keyword>
<comment type="caution">
    <text evidence="5">The sequence shown here is derived from an EMBL/GenBank/DDBJ whole genome shotgun (WGS) entry which is preliminary data.</text>
</comment>
<keyword evidence="3" id="KW-1133">Transmembrane helix</keyword>
<keyword evidence="2" id="KW-0611">Plant defense</keyword>
<dbReference type="SUPFAM" id="SSF52540">
    <property type="entry name" value="P-loop containing nucleoside triphosphate hydrolases"/>
    <property type="match status" value="1"/>
</dbReference>
<dbReference type="AlphaFoldDB" id="A0A6A6MZ27"/>
<dbReference type="InterPro" id="IPR032675">
    <property type="entry name" value="LRR_dom_sf"/>
</dbReference>
<keyword evidence="3" id="KW-0812">Transmembrane</keyword>
<protein>
    <recommendedName>
        <fullName evidence="4">Disease resistance protein At4g27190-like leucine-rich repeats domain-containing protein</fullName>
    </recommendedName>
</protein>
<gene>
    <name evidence="5" type="ORF">GH714_013081</name>
</gene>
<dbReference type="InterPro" id="IPR042197">
    <property type="entry name" value="Apaf_helical"/>
</dbReference>
<dbReference type="Pfam" id="PF23247">
    <property type="entry name" value="LRR_RPS2"/>
    <property type="match status" value="1"/>
</dbReference>
<sequence>MNSVAKEICKECGGLPIAIVTIGRAMRGKDLEEWKETALELKKAKPLNIEGVNDKVYNCLKLSYDYLEMRKPSLCSSFAVYFLRILIFLLRIWFGVFEWFSITELKSLPRLTAFTIVINNFNRIPEGFSFPNLKIEISLPVLRSLDIKDCSKPEYSINAEEWDIPPTTQRQGTCLVDLETLSLSGLRALKLLCKGELPYEMSLSMTKLKQLFYVCPKLSNFFASLNPQLQLKELEILLVGYCHALEYIFEKKEDASPRLRELKLEGLVRLKRIYKCSTELLDLHNLEFLQIKECNKLKVILPASAARRLGKLKELHLHNCFQLEAVLAKHQEGETCFCTDCTLTFKWPSLEKVEVALCPQMQMFTAVVASDGDSSTPKLKMIKVDGVNIMLDGTDINRVMQGHYRQGNCRS</sequence>
<evidence type="ECO:0000259" key="4">
    <source>
        <dbReference type="Pfam" id="PF23247"/>
    </source>
</evidence>
<dbReference type="PANTHER" id="PTHR33463:SF198">
    <property type="entry name" value="RPP4C3"/>
    <property type="match status" value="1"/>
</dbReference>
<dbReference type="PANTHER" id="PTHR33463">
    <property type="entry name" value="NB-ARC DOMAIN-CONTAINING PROTEIN-RELATED"/>
    <property type="match status" value="1"/>
</dbReference>
<evidence type="ECO:0000256" key="2">
    <source>
        <dbReference type="ARBA" id="ARBA00022821"/>
    </source>
</evidence>
<dbReference type="Proteomes" id="UP000467840">
    <property type="component" value="Chromosome 10"/>
</dbReference>
<evidence type="ECO:0000256" key="1">
    <source>
        <dbReference type="ARBA" id="ARBA00022741"/>
    </source>
</evidence>
<dbReference type="Gene3D" id="1.10.8.430">
    <property type="entry name" value="Helical domain of apoptotic protease-activating factors"/>
    <property type="match status" value="1"/>
</dbReference>
<dbReference type="GO" id="GO:0043531">
    <property type="term" value="F:ADP binding"/>
    <property type="evidence" value="ECO:0007669"/>
    <property type="project" value="InterPro"/>
</dbReference>
<name>A0A6A6MZ27_HEVBR</name>
<feature type="transmembrane region" description="Helical" evidence="3">
    <location>
        <begin position="78"/>
        <end position="100"/>
    </location>
</feature>
<dbReference type="Gene3D" id="3.80.10.10">
    <property type="entry name" value="Ribonuclease Inhibitor"/>
    <property type="match status" value="1"/>
</dbReference>
<dbReference type="InterPro" id="IPR050905">
    <property type="entry name" value="Plant_NBS-LRR"/>
</dbReference>
<evidence type="ECO:0000313" key="6">
    <source>
        <dbReference type="Proteomes" id="UP000467840"/>
    </source>
</evidence>
<dbReference type="GO" id="GO:0005524">
    <property type="term" value="F:ATP binding"/>
    <property type="evidence" value="ECO:0007669"/>
    <property type="project" value="UniProtKB-KW"/>
</dbReference>
<reference evidence="5 6" key="1">
    <citation type="journal article" date="2020" name="Mol. Plant">
        <title>The Chromosome-Based Rubber Tree Genome Provides New Insights into Spurge Genome Evolution and Rubber Biosynthesis.</title>
        <authorList>
            <person name="Liu J."/>
            <person name="Shi C."/>
            <person name="Shi C.C."/>
            <person name="Li W."/>
            <person name="Zhang Q.J."/>
            <person name="Zhang Y."/>
            <person name="Li K."/>
            <person name="Lu H.F."/>
            <person name="Shi C."/>
            <person name="Zhu S.T."/>
            <person name="Xiao Z.Y."/>
            <person name="Nan H."/>
            <person name="Yue Y."/>
            <person name="Zhu X.G."/>
            <person name="Wu Y."/>
            <person name="Hong X.N."/>
            <person name="Fan G.Y."/>
            <person name="Tong Y."/>
            <person name="Zhang D."/>
            <person name="Mao C.L."/>
            <person name="Liu Y.L."/>
            <person name="Hao S.J."/>
            <person name="Liu W.Q."/>
            <person name="Lv M.Q."/>
            <person name="Zhang H.B."/>
            <person name="Liu Y."/>
            <person name="Hu-Tang G.R."/>
            <person name="Wang J.P."/>
            <person name="Wang J.H."/>
            <person name="Sun Y.H."/>
            <person name="Ni S.B."/>
            <person name="Chen W.B."/>
            <person name="Zhang X.C."/>
            <person name="Jiao Y.N."/>
            <person name="Eichler E.E."/>
            <person name="Li G.H."/>
            <person name="Liu X."/>
            <person name="Gao L.Z."/>
        </authorList>
    </citation>
    <scope>NUCLEOTIDE SEQUENCE [LARGE SCALE GENOMIC DNA]</scope>
    <source>
        <strain evidence="6">cv. GT1</strain>
        <tissue evidence="5">Leaf</tissue>
    </source>
</reference>
<dbReference type="InterPro" id="IPR027417">
    <property type="entry name" value="P-loop_NTPase"/>
</dbReference>
<keyword evidence="6" id="KW-1185">Reference proteome</keyword>
<accession>A0A6A6MZ27</accession>
<dbReference type="SUPFAM" id="SSF52047">
    <property type="entry name" value="RNI-like"/>
    <property type="match status" value="1"/>
</dbReference>